<dbReference type="PANTHER" id="PTHR16897">
    <property type="entry name" value="OS10G0105400 PROTEIN"/>
    <property type="match status" value="1"/>
</dbReference>
<evidence type="ECO:0000256" key="1">
    <source>
        <dbReference type="SAM" id="MobiDB-lite"/>
    </source>
</evidence>
<keyword evidence="4" id="KW-1185">Reference proteome</keyword>
<feature type="compositionally biased region" description="Low complexity" evidence="1">
    <location>
        <begin position="3636"/>
        <end position="3645"/>
    </location>
</feature>
<feature type="compositionally biased region" description="Basic and acidic residues" evidence="1">
    <location>
        <begin position="3564"/>
        <end position="3587"/>
    </location>
</feature>
<dbReference type="SUPFAM" id="SSF49265">
    <property type="entry name" value="Fibronectin type III"/>
    <property type="match status" value="4"/>
</dbReference>
<evidence type="ECO:0000313" key="4">
    <source>
        <dbReference type="Proteomes" id="UP000515163"/>
    </source>
</evidence>
<feature type="compositionally biased region" description="Acidic residues" evidence="1">
    <location>
        <begin position="3685"/>
        <end position="3695"/>
    </location>
</feature>
<accession>A0A6P8HQL3</accession>
<reference evidence="5" key="1">
    <citation type="submission" date="2025-08" db="UniProtKB">
        <authorList>
            <consortium name="RefSeq"/>
        </authorList>
    </citation>
    <scope>IDENTIFICATION</scope>
    <source>
        <tissue evidence="5">Tentacle</tissue>
    </source>
</reference>
<dbReference type="KEGG" id="aten:116294015"/>
<evidence type="ECO:0000256" key="2">
    <source>
        <dbReference type="SAM" id="Phobius"/>
    </source>
</evidence>
<dbReference type="Gene3D" id="2.60.40.10">
    <property type="entry name" value="Immunoglobulins"/>
    <property type="match status" value="2"/>
</dbReference>
<evidence type="ECO:0000313" key="5">
    <source>
        <dbReference type="RefSeq" id="XP_031557393.1"/>
    </source>
</evidence>
<feature type="region of interest" description="Disordered" evidence="1">
    <location>
        <begin position="1395"/>
        <end position="1415"/>
    </location>
</feature>
<dbReference type="SUPFAM" id="SSF141072">
    <property type="entry name" value="CalX-like"/>
    <property type="match status" value="1"/>
</dbReference>
<dbReference type="InterPro" id="IPR003961">
    <property type="entry name" value="FN3_dom"/>
</dbReference>
<proteinExistence type="predicted"/>
<name>A0A6P8HQL3_ACTTE</name>
<feature type="region of interest" description="Disordered" evidence="1">
    <location>
        <begin position="3486"/>
        <end position="3521"/>
    </location>
</feature>
<protein>
    <submittedName>
        <fullName evidence="5">Uncharacterized protein LOC116294015</fullName>
    </submittedName>
</protein>
<dbReference type="InterPro" id="IPR038081">
    <property type="entry name" value="CalX-like_sf"/>
</dbReference>
<feature type="transmembrane region" description="Helical" evidence="2">
    <location>
        <begin position="3454"/>
        <end position="3473"/>
    </location>
</feature>
<dbReference type="InterPro" id="IPR036116">
    <property type="entry name" value="FN3_sf"/>
</dbReference>
<evidence type="ECO:0000259" key="3">
    <source>
        <dbReference type="PROSITE" id="PS50853"/>
    </source>
</evidence>
<feature type="domain" description="Fibronectin type-III" evidence="3">
    <location>
        <begin position="1960"/>
        <end position="2057"/>
    </location>
</feature>
<dbReference type="SMART" id="SM00060">
    <property type="entry name" value="FN3"/>
    <property type="match status" value="9"/>
</dbReference>
<keyword evidence="2" id="KW-0472">Membrane</keyword>
<dbReference type="RefSeq" id="XP_031557393.1">
    <property type="nucleotide sequence ID" value="XM_031701533.1"/>
</dbReference>
<dbReference type="Proteomes" id="UP000515163">
    <property type="component" value="Unplaced"/>
</dbReference>
<dbReference type="SUPFAM" id="SSF50978">
    <property type="entry name" value="WD40 repeat-like"/>
    <property type="match status" value="1"/>
</dbReference>
<feature type="domain" description="Fibronectin type-III" evidence="3">
    <location>
        <begin position="313"/>
        <end position="414"/>
    </location>
</feature>
<sequence>MMDIDYQSYLSIYRVHWQRITDFSGVHSVYVGLKSGHNATTCDVSPLEKAQDEANYHVFSGLNLKSGSIYYACLKVVDNAQNAAYFTSDGIVIDNTSPSPGYVIDGNTVNDIDFQKENSVLWATWSNFTEEETEIVQYKLAFGTSPGKEDIQEFTEVGLVQRAPSTRLNTTELATAKRYYASVIAINKLGLPSEKVSSDGVLIDITPPSFIFSTTDGTDLGQDVRYSRVQSLSCSWRCDDEESKLKLVEVSFGLQPGSSDVKQFTTVNASSMQYEYQASLKSGIIYFATIRCTNNAGLQKTSTSNGVIYDDTPPQGLADDGDYQNSTNKLKVDWKFVDAESGILMYHIIILKSDGLLQEGPFEFPGNISSETLFLESTLDAGKTYFTNITGYNGAGLASSVITDGFTIDNTPPTCNSVWHGDKDFLSRLRFVSDAIILYVSWNCSDQTKLKKLQFAVKEKHSSKFILPFHSLNKNNNYKGTATITARRTRPKFEAGKTYVIGLELTNSVELSSVFWTEGVKVDTTPPIFTHLKLKFNPRNNSLTAFWDVKDEESGLDVVKWGLGSSSDKTNVKNLTIINISSKSLNIMQDLELGSTYFFSVEAINIVGLLNRAVSNGVVTDCTAPNSGLVYAQYILPLNYDRNNNVVHGSSFAVSWTGFIDKESGISQYSWAAGNNLQSLLNLDDSKYTNIQLDESVGGVQIKNVTLVGNTTYYVCIRATNGAGLQRTDCSPGMKVVLGKFSAGLVNDGPRNSNKDLDFQLDDRALWAHWDGFDDPINGVSSYEWCIGDHPHNSSVKDICRWPYTQVISGRTEAHRFFNLTLFQGKTYYANVKAINSQGENVYATSDGVVVDRSHPEGEFIRITPALGKDTLYTTSFQAPSVIWDMNDKESGMNHFRIGAGTFPHQDDLLSFKKIDGPTRSVNMRDLNFTVSKGLNFFVIISGYNMLGLETTLTSQQVVVDWTPPLAGIVIDGEISGDGDPETKDRDYQTSRQSISAHWYGFEDNESDIVHYKWCLGSKQGTCSLTKMVSAGLLNYVSVSLDLREGFRYFVMVEATNGAGLTQMSSSDGVTIDSSPPATSKLSFTAASDDIHLTIIGNRTYQSSGRSLKAQWRKITDIQSGITSLKYCVGKLFNVCNVIEWTHLALEDTSITHIFDEPFSSGTTLYVSLEAINGAGLSLRTHSKALVIDSSPPSIGRVSVGNTNGMKYFKRGEVIEGVAIGFEDKESGIAAFEWAICFAISTRQCTDSFISTGLNYKFTKKDHDLTPGVSYRLMVRVHNQVSLQSEAWSNTFTLDNDYPIPKSVFDGIETTKDISIQSSTNALSANWEPFINFNSRITDYELCVGSKPSVCNIVPYRNVGLFLKGEISEITLKHMSTYYITVRAWNEAGNTANTSTDGVKIDSTPPKGGEIRDGNGEEDIDYQADDSFISANWDQFTDAESGIEKYIWCVGTAKGSCDVINEKLVLEARYVGHQLDVPVNPGLILYVKVTAVNGGGGKTTLYSDGVVIDSTPPEITEVKDLRSRHHLKETDFITSKAKYCVAWKVIDKESDIQKSEISVCPALTPNSDCLISSVDVGVRLAICMSNLEFHEGVKYIAIAQVTNNAGLSSTKTSDGFVLDFSPPDTGEVYHVNNLDTTDTNVSRFTSSDIKVRWHGFWDKESSVSKYFVCLEEGLSGICDHITNFTDVGNLTDYSFKGIDLKHNTRYYVFVIAENGAGLQSNAVSSVGVLMDATAPLLGHVLHDGDVEGKERHFQNSTLDVKAHWTTCEDPESDIIKVAWCAGTTKGRCEISKMRDISPSVHNVHSALEKPVRNGQVLYVTVQATNGAGETTTVTSDGITIDGTPPMKGKVLFDNTTNEVNYLFGENDIDLHWLEFTDNESGIQSYEVAICDARNLTNCPQPYTSVNNATRVQITGLDFESGAMYVAIVRATNFAGLKIDATSKGITVDYSPPFGSHTWIGPESKHIFFQSSKTELKVRWQMFNDAESGIFSYEICLTSSDCNVSDYLNVGLNTSYDLTKLELEHGKSYYVTVKGTNGAGLTSTTITDTITIDTTPPEPFIDSSLGNKTTEQKILRFNCTEEFVGFEWNMFDDPESGISRYELCVGTEEGLCNIVPHTSLTPNLSSRAFTHKRVSSSQLFAKFKAFNNVGLYSMQSKECVLINRVPRIQYVKDLNSSNINDDTEIDWTANTTSLRMKWDISDNVAEHKSKMRVEVAVTLPFSNLSYPRINSKKSWNGEPFALNFTNLELWKNNLSIESLDLKPLKEYRSVVRIWNEGEIYSEASSDGVRFEPNRPLPRKIVIQDISSEKERLRWLPNLRLPGFNRSDLIPEILYISSPSNIFAVVSSIINITNQTETAKAELLSDSSQDFKVLFYRVRSGNNSTNTSENILETETLPGIASPQGPCCANYTSNDVTMLTDIHYKPTLPTQMFGSFVALLKQRYLAVASIDKVFIFSLQNKSLNSEVITITETISGISHSEDCILITSTRKLHVYNLRINEKNNSSLHVEKMLILSWRNFDGGIAVLHNTTIAATGRTAQNKGVVGIFHVTNGVWQVNKILGETENSTEFAKALAINNHFLVVLSSSYLIVYSLDDFEVAFRINLKILGMNLAEPSFKLTKSDVLILVSKKHSKIVILNLEIRTKLYREICSYKIPLDIKLSDKFDSMDRDGGTVIALGMQTLGGVDGVLLIGFQGAFAYHLKYDLGQCLGLGRILSRDNKLRVDDGVPRASVSIQGSTIVFGTPGELTWPDRNEDAGTGRVYIITYCSLNHKRVKISTLVEQQPLKCETCEDGRRSLGGVTTICTVCENRKCALPFVDDPLHFVTKVCNDSMCPTNEKVSNKTNGIKIIQMNGTFFEEGAVNEYTIKLVETTRAGMSTTSESEPFIIDTTSPVVGTVYDGLGSDQNTNCSSNETLGEDSQCSTRSFQNTDIDYTNNTSELHARWVDFADNESDITEHFWCVGTKPMLDDIRQCESTGHRQNGSHYGLDFKQGDTYYVTVVACNGAQRCSAGHSNGVTIDTTPPSMQYVRDGVLGPDMDYQVFLDIIFAYFKASDENSDISSYEVAWGTAPGLTDIKEYEEIVNTTIWYAKFKNNTLEKKKKYFATVRASNKAGILSEPMSSDGIIVGKSEYTFDKNASASFFFDTVNVKTDGTREDDGVGQTYGTLEVPKGAVDGEVKLQCYTLGDETVASNKSEDGPLSNPSTTKPKQFMLGNYSFQIKAMEPLNNTIKEGYKFAKPIKISMFYDVDNLVRANKRVVNKEVNKEDINPVLYLWDIKNNTWIDASLSCPEPWQYINRTIKLLTVHICHLTQFAFFWSFKAKNGLIMFEKNTSVYDANGDVVVLLETRAQEIDLPIKRSKGSNGNIEVYWSLQSNESLDSNLIWPKSGNISMTESQWNANLSLRVASNEKRTGKQVIYVRLDNVTGGAILASRDKIESSLIIVGSSEVHQDPTSTLTWIIGVVLGVIFITIAILIKTKRKKGKYIKNKSLSDTSSRQSQLERPGDVSTPAPVGGQLHITNDTESGTEIIGVSVNLGEYNGSTFVGVVDNNEIELNAMSANVGKRSFSNEDKQHSKEKEVAPDHDHRGEHNNPSFENDDDVEVEEMKTRLGDPNTVANEGINKVLKNRHPQNGANLPKSSEAASSAGSPAIKDIVSLTFDGALGASKEETKKTKAENRGYDNQIYQMENDDDACQLEI</sequence>
<feature type="compositionally biased region" description="Basic and acidic residues" evidence="1">
    <location>
        <begin position="3663"/>
        <end position="3676"/>
    </location>
</feature>
<dbReference type="GeneID" id="116294015"/>
<organism evidence="4 5">
    <name type="scientific">Actinia tenebrosa</name>
    <name type="common">Australian red waratah sea anemone</name>
    <dbReference type="NCBI Taxonomy" id="6105"/>
    <lineage>
        <taxon>Eukaryota</taxon>
        <taxon>Metazoa</taxon>
        <taxon>Cnidaria</taxon>
        <taxon>Anthozoa</taxon>
        <taxon>Hexacorallia</taxon>
        <taxon>Actiniaria</taxon>
        <taxon>Actiniidae</taxon>
        <taxon>Actinia</taxon>
    </lineage>
</organism>
<dbReference type="InterPro" id="IPR036322">
    <property type="entry name" value="WD40_repeat_dom_sf"/>
</dbReference>
<feature type="compositionally biased region" description="Polar residues" evidence="1">
    <location>
        <begin position="3488"/>
        <end position="3498"/>
    </location>
</feature>
<dbReference type="PANTHER" id="PTHR16897:SF2">
    <property type="entry name" value="OS03G0226600 PROTEIN"/>
    <property type="match status" value="1"/>
</dbReference>
<feature type="region of interest" description="Disordered" evidence="1">
    <location>
        <begin position="3659"/>
        <end position="3695"/>
    </location>
</feature>
<dbReference type="InParanoid" id="A0A6P8HQL3"/>
<feature type="region of interest" description="Disordered" evidence="1">
    <location>
        <begin position="3561"/>
        <end position="3597"/>
    </location>
</feature>
<dbReference type="OrthoDB" id="5982725at2759"/>
<dbReference type="PROSITE" id="PS50853">
    <property type="entry name" value="FN3"/>
    <property type="match status" value="2"/>
</dbReference>
<dbReference type="InterPro" id="IPR013783">
    <property type="entry name" value="Ig-like_fold"/>
</dbReference>
<gene>
    <name evidence="5" type="primary">LOC116294015</name>
</gene>
<dbReference type="Gene3D" id="2.60.40.2030">
    <property type="match status" value="1"/>
</dbReference>
<keyword evidence="2" id="KW-1133">Transmembrane helix</keyword>
<feature type="region of interest" description="Disordered" evidence="1">
    <location>
        <begin position="3624"/>
        <end position="3645"/>
    </location>
</feature>
<keyword evidence="2" id="KW-0812">Transmembrane</keyword>